<gene>
    <name evidence="1" type="ORF">MYCTH_2299528</name>
</gene>
<dbReference type="RefSeq" id="XP_003660809.1">
    <property type="nucleotide sequence ID" value="XM_003660761.1"/>
</dbReference>
<evidence type="ECO:0000313" key="2">
    <source>
        <dbReference type="Proteomes" id="UP000007322"/>
    </source>
</evidence>
<sequence length="88" mass="9757">MFSLMRNNVAAVSTILPSYFDVYGRTEPPGPEHVPTSYLAGRPEESFWSLLRKDETALRGFGVAMRTTSNGSEALRIGLIWGLIPIRS</sequence>
<dbReference type="InParanoid" id="G2Q6J1"/>
<organism evidence="1 2">
    <name type="scientific">Thermothelomyces thermophilus (strain ATCC 42464 / BCRC 31852 / DSM 1799)</name>
    <name type="common">Sporotrichum thermophile</name>
    <dbReference type="NCBI Taxonomy" id="573729"/>
    <lineage>
        <taxon>Eukaryota</taxon>
        <taxon>Fungi</taxon>
        <taxon>Dikarya</taxon>
        <taxon>Ascomycota</taxon>
        <taxon>Pezizomycotina</taxon>
        <taxon>Sordariomycetes</taxon>
        <taxon>Sordariomycetidae</taxon>
        <taxon>Sordariales</taxon>
        <taxon>Chaetomiaceae</taxon>
        <taxon>Thermothelomyces</taxon>
    </lineage>
</organism>
<dbReference type="GeneID" id="11505737"/>
<accession>G2Q6J1</accession>
<dbReference type="Proteomes" id="UP000007322">
    <property type="component" value="Chromosome 1"/>
</dbReference>
<keyword evidence="2" id="KW-1185">Reference proteome</keyword>
<dbReference type="VEuPathDB" id="FungiDB:MYCTH_2299528"/>
<protein>
    <submittedName>
        <fullName evidence="1">Uncharacterized protein</fullName>
    </submittedName>
</protein>
<dbReference type="EMBL" id="CP003002">
    <property type="protein sequence ID" value="AEO55564.1"/>
    <property type="molecule type" value="Genomic_DNA"/>
</dbReference>
<reference evidence="1 2" key="1">
    <citation type="journal article" date="2011" name="Nat. Biotechnol.">
        <title>Comparative genomic analysis of the thermophilic biomass-degrading fungi Myceliophthora thermophila and Thielavia terrestris.</title>
        <authorList>
            <person name="Berka R.M."/>
            <person name="Grigoriev I.V."/>
            <person name="Otillar R."/>
            <person name="Salamov A."/>
            <person name="Grimwood J."/>
            <person name="Reid I."/>
            <person name="Ishmael N."/>
            <person name="John T."/>
            <person name="Darmond C."/>
            <person name="Moisan M.-C."/>
            <person name="Henrissat B."/>
            <person name="Coutinho P.M."/>
            <person name="Lombard V."/>
            <person name="Natvig D.O."/>
            <person name="Lindquist E."/>
            <person name="Schmutz J."/>
            <person name="Lucas S."/>
            <person name="Harris P."/>
            <person name="Powlowski J."/>
            <person name="Bellemare A."/>
            <person name="Taylor D."/>
            <person name="Butler G."/>
            <person name="de Vries R.P."/>
            <person name="Allijn I.E."/>
            <person name="van den Brink J."/>
            <person name="Ushinsky S."/>
            <person name="Storms R."/>
            <person name="Powell A.J."/>
            <person name="Paulsen I.T."/>
            <person name="Elbourne L.D.H."/>
            <person name="Baker S.E."/>
            <person name="Magnuson J."/>
            <person name="LaBoissiere S."/>
            <person name="Clutterbuck A.J."/>
            <person name="Martinez D."/>
            <person name="Wogulis M."/>
            <person name="de Leon A.L."/>
            <person name="Rey M.W."/>
            <person name="Tsang A."/>
        </authorList>
    </citation>
    <scope>NUCLEOTIDE SEQUENCE [LARGE SCALE GENOMIC DNA]</scope>
    <source>
        <strain evidence="2">ATCC 42464 / BCRC 31852 / DSM 1799</strain>
    </source>
</reference>
<proteinExistence type="predicted"/>
<dbReference type="HOGENOM" id="CLU_2470646_0_0_1"/>
<dbReference type="KEGG" id="mtm:MYCTH_2299528"/>
<evidence type="ECO:0000313" key="1">
    <source>
        <dbReference type="EMBL" id="AEO55564.1"/>
    </source>
</evidence>
<name>G2Q6J1_THET4</name>
<dbReference type="OrthoDB" id="1535081at2759"/>
<dbReference type="AlphaFoldDB" id="G2Q6J1"/>